<evidence type="ECO:0000259" key="2">
    <source>
        <dbReference type="PROSITE" id="PS50053"/>
    </source>
</evidence>
<dbReference type="RefSeq" id="XP_013245991.1">
    <property type="nucleotide sequence ID" value="XM_013390537.1"/>
</dbReference>
<feature type="region of interest" description="Disordered" evidence="1">
    <location>
        <begin position="1"/>
        <end position="23"/>
    </location>
</feature>
<dbReference type="EMBL" id="JMSN01000004">
    <property type="protein sequence ID" value="KDN53152.1"/>
    <property type="molecule type" value="Genomic_DNA"/>
</dbReference>
<keyword evidence="5" id="KW-1185">Reference proteome</keyword>
<dbReference type="InterPro" id="IPR013536">
    <property type="entry name" value="WLM_dom"/>
</dbReference>
<feature type="region of interest" description="Disordered" evidence="1">
    <location>
        <begin position="269"/>
        <end position="295"/>
    </location>
</feature>
<dbReference type="OrthoDB" id="49605at2759"/>
<dbReference type="GeneID" id="25262241"/>
<evidence type="ECO:0000256" key="1">
    <source>
        <dbReference type="SAM" id="MobiDB-lite"/>
    </source>
</evidence>
<dbReference type="PANTHER" id="PTHR47795">
    <property type="entry name" value="UBIQUITIN AND WLM DOMAIN-CONTAINING METALLOPROTEASE SPCC1442.07C"/>
    <property type="match status" value="1"/>
</dbReference>
<feature type="non-terminal residue" evidence="4">
    <location>
        <position position="1"/>
    </location>
</feature>
<reference evidence="4 5" key="1">
    <citation type="submission" date="2014-05" db="EMBL/GenBank/DDBJ databases">
        <title>Draft genome sequence of a rare smut relative, Tilletiaria anomala UBC 951.</title>
        <authorList>
            <consortium name="DOE Joint Genome Institute"/>
            <person name="Toome M."/>
            <person name="Kuo A."/>
            <person name="Henrissat B."/>
            <person name="Lipzen A."/>
            <person name="Tritt A."/>
            <person name="Yoshinaga Y."/>
            <person name="Zane M."/>
            <person name="Barry K."/>
            <person name="Grigoriev I.V."/>
            <person name="Spatafora J.W."/>
            <person name="Aimea M.C."/>
        </authorList>
    </citation>
    <scope>NUCLEOTIDE SEQUENCE [LARGE SCALE GENOMIC DNA]</scope>
    <source>
        <strain evidence="4 5">UBC 951</strain>
    </source>
</reference>
<proteinExistence type="predicted"/>
<dbReference type="GO" id="GO:0070628">
    <property type="term" value="F:proteasome binding"/>
    <property type="evidence" value="ECO:0007669"/>
    <property type="project" value="TreeGrafter"/>
</dbReference>
<organism evidence="4 5">
    <name type="scientific">Tilletiaria anomala (strain ATCC 24038 / CBS 436.72 / UBC 951)</name>
    <dbReference type="NCBI Taxonomy" id="1037660"/>
    <lineage>
        <taxon>Eukaryota</taxon>
        <taxon>Fungi</taxon>
        <taxon>Dikarya</taxon>
        <taxon>Basidiomycota</taxon>
        <taxon>Ustilaginomycotina</taxon>
        <taxon>Exobasidiomycetes</taxon>
        <taxon>Georgefischeriales</taxon>
        <taxon>Tilletiariaceae</taxon>
        <taxon>Tilletiaria</taxon>
    </lineage>
</organism>
<protein>
    <submittedName>
        <fullName evidence="4">WLM-domain-containing protein</fullName>
    </submittedName>
</protein>
<dbReference type="STRING" id="1037660.A0A066WGM4"/>
<evidence type="ECO:0000313" key="4">
    <source>
        <dbReference type="EMBL" id="KDN53152.1"/>
    </source>
</evidence>
<dbReference type="InterPro" id="IPR000626">
    <property type="entry name" value="Ubiquitin-like_dom"/>
</dbReference>
<dbReference type="Pfam" id="PF08325">
    <property type="entry name" value="WLM"/>
    <property type="match status" value="1"/>
</dbReference>
<feature type="compositionally biased region" description="Basic residues" evidence="1">
    <location>
        <begin position="1"/>
        <end position="13"/>
    </location>
</feature>
<dbReference type="InParanoid" id="A0A066WGM4"/>
<dbReference type="HOGENOM" id="CLU_056790_1_0_1"/>
<dbReference type="PROSITE" id="PS50053">
    <property type="entry name" value="UBIQUITIN_2"/>
    <property type="match status" value="1"/>
</dbReference>
<evidence type="ECO:0000259" key="3">
    <source>
        <dbReference type="PROSITE" id="PS51397"/>
    </source>
</evidence>
<feature type="domain" description="Ubiquitin-like" evidence="2">
    <location>
        <begin position="3"/>
        <end position="83"/>
    </location>
</feature>
<name>A0A066WGM4_TILAU</name>
<dbReference type="PROSITE" id="PS51397">
    <property type="entry name" value="WLM"/>
    <property type="match status" value="1"/>
</dbReference>
<dbReference type="OMA" id="GMQKHPF"/>
<accession>A0A066WGM4</accession>
<dbReference type="AlphaFoldDB" id="A0A066WGM4"/>
<gene>
    <name evidence="4" type="ORF">K437DRAFT_219571</name>
</gene>
<comment type="caution">
    <text evidence="4">The sequence shown here is derived from an EMBL/GenBank/DDBJ whole genome shotgun (WGS) entry which is preliminary data.</text>
</comment>
<evidence type="ECO:0000313" key="5">
    <source>
        <dbReference type="Proteomes" id="UP000027361"/>
    </source>
</evidence>
<dbReference type="InterPro" id="IPR029071">
    <property type="entry name" value="Ubiquitin-like_domsf"/>
</dbReference>
<dbReference type="Proteomes" id="UP000027361">
    <property type="component" value="Unassembled WGS sequence"/>
</dbReference>
<dbReference type="PANTHER" id="PTHR47795:SF1">
    <property type="entry name" value="DNA-DEPENDENT METALLOPROTEASE WSS1 HOMOLOG 2"/>
    <property type="match status" value="1"/>
</dbReference>
<sequence length="330" mass="37278">ATMKLKVSHRGKHHEISFEENSSPILSDLQREIEKATSIPPHLQKLLPSKVAGSPSQPKLNGQRPEATLEELGIRDGMRIMLLGVTGDELKSVTRQELAAATRQSPRKLHESLLRGARPRNTTMAAISPFGNIYAHPNFPAYTPEANERAASYLRRLANDQGVLHVMALHSYHVGVLTELLPHEHPNLLGLNENMGQRISLRIRTDRYDGFRDYATSRRVLMHELAHIEVHDHPPEFKELNSLLNAQLAAFERAQRDGSHLLSVDEVYEPESGGRSSGRQVGMFGQTREEEEREERRLRILRATEERLSQMEHDIELGCGSTRKGGQQRD</sequence>
<dbReference type="SUPFAM" id="SSF54236">
    <property type="entry name" value="Ubiquitin-like"/>
    <property type="match status" value="1"/>
</dbReference>
<feature type="domain" description="WLM" evidence="3">
    <location>
        <begin position="124"/>
        <end position="309"/>
    </location>
</feature>
<dbReference type="Gene3D" id="3.10.20.90">
    <property type="entry name" value="Phosphatidylinositol 3-kinase Catalytic Subunit, Chain A, domain 1"/>
    <property type="match status" value="1"/>
</dbReference>